<dbReference type="PANTHER" id="PTHR45138:SF9">
    <property type="entry name" value="DIGUANYLATE CYCLASE DGCM-RELATED"/>
    <property type="match status" value="1"/>
</dbReference>
<sequence length="364" mass="42024">MVQEFIEQDSYKAIDDIYKTILNVAIVSNAFVLIVLCSFYFDLTIIFICFLFLSISTALRIRFNIKYRFLISAIFQLNVITAVIAGVVGMGWSSNIWITLLGVIFINYFLAFNQRLLTYSVCLLELFVLLWLYLTYKDKVVEIDTMVQIGSTCISVFFTFYLVFRLSFFSDAITSSGYKQISEEKEEIERISKYDFLTGLLNRRSIERTLRYELKELREKSSDANLVVMLGDIDNFKKINDTYGHDWGDKVLKEIARALQDTFRENDHICRWGGEEFLVILPEVKTEDVKKVETRLGTRIAQVKLPDKSSVTMTFGLVLCANGVITDIDTVINKADKKLYEGKKNGKDRIEYEIMKANKDKDNA</sequence>
<accession>A0A1Y5MFL2</accession>
<evidence type="ECO:0000256" key="1">
    <source>
        <dbReference type="ARBA" id="ARBA00012528"/>
    </source>
</evidence>
<dbReference type="SMART" id="SM00267">
    <property type="entry name" value="GGDEF"/>
    <property type="match status" value="1"/>
</dbReference>
<dbReference type="InterPro" id="IPR029787">
    <property type="entry name" value="Nucleotide_cyclase"/>
</dbReference>
<evidence type="ECO:0000313" key="4">
    <source>
        <dbReference type="EMBL" id="OUT07037.1"/>
    </source>
</evidence>
<dbReference type="InterPro" id="IPR043128">
    <property type="entry name" value="Rev_trsase/Diguanyl_cyclase"/>
</dbReference>
<dbReference type="EC" id="2.7.7.65" evidence="1"/>
<dbReference type="FunFam" id="3.30.70.270:FF:000001">
    <property type="entry name" value="Diguanylate cyclase domain protein"/>
    <property type="match status" value="1"/>
</dbReference>
<dbReference type="Pfam" id="PF00990">
    <property type="entry name" value="GGDEF"/>
    <property type="match status" value="1"/>
</dbReference>
<name>A0A1Y5MFL2_9BACT</name>
<dbReference type="GO" id="GO:0052621">
    <property type="term" value="F:diguanylate cyclase activity"/>
    <property type="evidence" value="ECO:0007669"/>
    <property type="project" value="UniProtKB-EC"/>
</dbReference>
<dbReference type="SUPFAM" id="SSF55073">
    <property type="entry name" value="Nucleotide cyclase"/>
    <property type="match status" value="1"/>
</dbReference>
<evidence type="ECO:0000313" key="5">
    <source>
        <dbReference type="Proteomes" id="UP000196317"/>
    </source>
</evidence>
<feature type="domain" description="GGDEF" evidence="3">
    <location>
        <begin position="224"/>
        <end position="355"/>
    </location>
</feature>
<dbReference type="AlphaFoldDB" id="A0A1Y5MFL2"/>
<dbReference type="PROSITE" id="PS50887">
    <property type="entry name" value="GGDEF"/>
    <property type="match status" value="1"/>
</dbReference>
<dbReference type="PANTHER" id="PTHR45138">
    <property type="entry name" value="REGULATORY COMPONENTS OF SENSORY TRANSDUCTION SYSTEM"/>
    <property type="match status" value="1"/>
</dbReference>
<dbReference type="InterPro" id="IPR050469">
    <property type="entry name" value="Diguanylate_Cyclase"/>
</dbReference>
<dbReference type="CDD" id="cd01949">
    <property type="entry name" value="GGDEF"/>
    <property type="match status" value="1"/>
</dbReference>
<gene>
    <name evidence="4" type="ORF">B9N65_08745</name>
</gene>
<organism evidence="4 5">
    <name type="scientific">Campylobacter concisus</name>
    <dbReference type="NCBI Taxonomy" id="199"/>
    <lineage>
        <taxon>Bacteria</taxon>
        <taxon>Pseudomonadati</taxon>
        <taxon>Campylobacterota</taxon>
        <taxon>Epsilonproteobacteria</taxon>
        <taxon>Campylobacterales</taxon>
        <taxon>Campylobacteraceae</taxon>
        <taxon>Campylobacter</taxon>
    </lineage>
</organism>
<reference evidence="4 5" key="1">
    <citation type="submission" date="2017-04" db="EMBL/GenBank/DDBJ databases">
        <title>Complete genome of Campylobacter concisus ATCC 33237T and draft genomes for an additional eight well characterized C. concisus strains.</title>
        <authorList>
            <person name="Cornelius A.J."/>
            <person name="Miller W.G."/>
            <person name="Lastovica A.J."/>
            <person name="On S.L."/>
            <person name="French N.P."/>
            <person name="Vandenberg O."/>
            <person name="Biggs P.J."/>
        </authorList>
    </citation>
    <scope>NUCLEOTIDE SEQUENCE [LARGE SCALE GENOMIC DNA]</scope>
    <source>
        <strain evidence="4 5">CCUG 19995</strain>
    </source>
</reference>
<dbReference type="RefSeq" id="WP_087583618.1">
    <property type="nucleotide sequence ID" value="NZ_CABPUU010000001.1"/>
</dbReference>
<protein>
    <recommendedName>
        <fullName evidence="1">diguanylate cyclase</fullName>
        <ecNumber evidence="1">2.7.7.65</ecNumber>
    </recommendedName>
</protein>
<dbReference type="EMBL" id="NDYN01000008">
    <property type="protein sequence ID" value="OUT07037.1"/>
    <property type="molecule type" value="Genomic_DNA"/>
</dbReference>
<evidence type="ECO:0000256" key="2">
    <source>
        <dbReference type="ARBA" id="ARBA00034247"/>
    </source>
</evidence>
<evidence type="ECO:0000259" key="3">
    <source>
        <dbReference type="PROSITE" id="PS50887"/>
    </source>
</evidence>
<dbReference type="Proteomes" id="UP000196317">
    <property type="component" value="Unassembled WGS sequence"/>
</dbReference>
<comment type="catalytic activity">
    <reaction evidence="2">
        <text>2 GTP = 3',3'-c-di-GMP + 2 diphosphate</text>
        <dbReference type="Rhea" id="RHEA:24898"/>
        <dbReference type="ChEBI" id="CHEBI:33019"/>
        <dbReference type="ChEBI" id="CHEBI:37565"/>
        <dbReference type="ChEBI" id="CHEBI:58805"/>
        <dbReference type="EC" id="2.7.7.65"/>
    </reaction>
</comment>
<dbReference type="Gene3D" id="3.30.70.270">
    <property type="match status" value="1"/>
</dbReference>
<comment type="caution">
    <text evidence="4">The sequence shown here is derived from an EMBL/GenBank/DDBJ whole genome shotgun (WGS) entry which is preliminary data.</text>
</comment>
<proteinExistence type="predicted"/>
<dbReference type="NCBIfam" id="TIGR00254">
    <property type="entry name" value="GGDEF"/>
    <property type="match status" value="1"/>
</dbReference>
<dbReference type="InterPro" id="IPR000160">
    <property type="entry name" value="GGDEF_dom"/>
</dbReference>